<dbReference type="EMBL" id="BAABBE010000010">
    <property type="protein sequence ID" value="GAA3650489.1"/>
    <property type="molecule type" value="Genomic_DNA"/>
</dbReference>
<proteinExistence type="predicted"/>
<dbReference type="Pfam" id="PF00144">
    <property type="entry name" value="Beta-lactamase"/>
    <property type="match status" value="1"/>
</dbReference>
<keyword evidence="5" id="KW-1185">Reference proteome</keyword>
<evidence type="ECO:0000313" key="4">
    <source>
        <dbReference type="EMBL" id="GAA3650489.1"/>
    </source>
</evidence>
<feature type="domain" description="Beta-lactamase-related" evidence="3">
    <location>
        <begin position="17"/>
        <end position="317"/>
    </location>
</feature>
<accession>A0ABP7B835</accession>
<protein>
    <submittedName>
        <fullName evidence="4">Serine hydrolase domain-containing protein</fullName>
    </submittedName>
</protein>
<name>A0ABP7B835_9PSEU</name>
<dbReference type="RefSeq" id="WP_346131688.1">
    <property type="nucleotide sequence ID" value="NZ_BAABBE010000010.1"/>
</dbReference>
<dbReference type="GO" id="GO:0016787">
    <property type="term" value="F:hydrolase activity"/>
    <property type="evidence" value="ECO:0007669"/>
    <property type="project" value="UniProtKB-KW"/>
</dbReference>
<dbReference type="PANTHER" id="PTHR46825">
    <property type="entry name" value="D-ALANYL-D-ALANINE-CARBOXYPEPTIDASE/ENDOPEPTIDASE AMPH"/>
    <property type="match status" value="1"/>
</dbReference>
<dbReference type="Proteomes" id="UP001500711">
    <property type="component" value="Unassembled WGS sequence"/>
</dbReference>
<evidence type="ECO:0000256" key="1">
    <source>
        <dbReference type="ARBA" id="ARBA00004370"/>
    </source>
</evidence>
<dbReference type="PANTHER" id="PTHR46825:SF11">
    <property type="entry name" value="PENICILLIN-BINDING PROTEIN 4"/>
    <property type="match status" value="1"/>
</dbReference>
<comment type="caution">
    <text evidence="4">The sequence shown here is derived from an EMBL/GenBank/DDBJ whole genome shotgun (WGS) entry which is preliminary data.</text>
</comment>
<dbReference type="Gene3D" id="3.40.710.10">
    <property type="entry name" value="DD-peptidase/beta-lactamase superfamily"/>
    <property type="match status" value="1"/>
</dbReference>
<organism evidence="4 5">
    <name type="scientific">Lentzea roselyniae</name>
    <dbReference type="NCBI Taxonomy" id="531940"/>
    <lineage>
        <taxon>Bacteria</taxon>
        <taxon>Bacillati</taxon>
        <taxon>Actinomycetota</taxon>
        <taxon>Actinomycetes</taxon>
        <taxon>Pseudonocardiales</taxon>
        <taxon>Pseudonocardiaceae</taxon>
        <taxon>Lentzea</taxon>
    </lineage>
</organism>
<sequence>MEDELDEVARTANFSGVVRVEQDGAVFEKAYGLAHRGYNIANTVGTRFAIASGCKAFTALAVVSLIDDGTLSYDTKARELLGDDLPLIDDEVTVRHLLAHRSGIGDYFDEEVITDINEYVLPVPVQNLLHIEQYLAILDGYPQKFPPGTGFAYNNGGYVVLSLIAERASGVPYHDLVRQRVCEPAGLAGTEFLRSDSLGEGTAIGYLPIDGEWRTNVFHLPIRGGGDGGIYTTAADVSAFWRAFFAGRIVSEQQVAEMVRPHSEIPEDKLRYGLGFWLHESTSEVQLVGWDAGVSFKTVHQPETGITRTVLGNTSDGVWPVARFLNGIRR</sequence>
<dbReference type="InterPro" id="IPR050491">
    <property type="entry name" value="AmpC-like"/>
</dbReference>
<dbReference type="SUPFAM" id="SSF56601">
    <property type="entry name" value="beta-lactamase/transpeptidase-like"/>
    <property type="match status" value="1"/>
</dbReference>
<evidence type="ECO:0000259" key="3">
    <source>
        <dbReference type="Pfam" id="PF00144"/>
    </source>
</evidence>
<comment type="subcellular location">
    <subcellularLocation>
        <location evidence="1">Membrane</location>
    </subcellularLocation>
</comment>
<evidence type="ECO:0000256" key="2">
    <source>
        <dbReference type="ARBA" id="ARBA00023136"/>
    </source>
</evidence>
<keyword evidence="4" id="KW-0378">Hydrolase</keyword>
<reference evidence="5" key="1">
    <citation type="journal article" date="2019" name="Int. J. Syst. Evol. Microbiol.">
        <title>The Global Catalogue of Microorganisms (GCM) 10K type strain sequencing project: providing services to taxonomists for standard genome sequencing and annotation.</title>
        <authorList>
            <consortium name="The Broad Institute Genomics Platform"/>
            <consortium name="The Broad Institute Genome Sequencing Center for Infectious Disease"/>
            <person name="Wu L."/>
            <person name="Ma J."/>
        </authorList>
    </citation>
    <scope>NUCLEOTIDE SEQUENCE [LARGE SCALE GENOMIC DNA]</scope>
    <source>
        <strain evidence="5">JCM 17494</strain>
    </source>
</reference>
<keyword evidence="2" id="KW-0472">Membrane</keyword>
<dbReference type="InterPro" id="IPR001466">
    <property type="entry name" value="Beta-lactam-related"/>
</dbReference>
<dbReference type="InterPro" id="IPR012338">
    <property type="entry name" value="Beta-lactam/transpept-like"/>
</dbReference>
<gene>
    <name evidence="4" type="ORF">GCM10022267_41090</name>
</gene>
<evidence type="ECO:0000313" key="5">
    <source>
        <dbReference type="Proteomes" id="UP001500711"/>
    </source>
</evidence>